<feature type="region of interest" description="Disordered" evidence="5">
    <location>
        <begin position="345"/>
        <end position="402"/>
    </location>
</feature>
<evidence type="ECO:0000256" key="6">
    <source>
        <dbReference type="SAM" id="Phobius"/>
    </source>
</evidence>
<feature type="region of interest" description="Disordered" evidence="5">
    <location>
        <begin position="124"/>
        <end position="172"/>
    </location>
</feature>
<dbReference type="GO" id="GO:0016020">
    <property type="term" value="C:membrane"/>
    <property type="evidence" value="ECO:0007669"/>
    <property type="project" value="UniProtKB-SubCell"/>
</dbReference>
<sequence length="402" mass="42277">MEAINYFNLTCPHGGNFYICENSPTEFIGCCTSDPCTTSNQGKCPTRNLKVATFNPEKYAELRAQDCDHDDSISIWYSCTSTVPPFMGCCLNNPCANGTCETGNLVPAKLASYSANRNAFLRPGPSSTISTSTVASTTTSTSSTTSTTTPTHSSNTASGTPSSVPATSSTVQSSGLSAGAIGGISAAVVVAAIIAIGIILYKCGWRAKRKQDPAPPTGMVTHGMPPAEPSPGLGIMKDNMYDRESYLSGATAVSHPSPAHLPPLAQGLGPHAQHYSPFQNYADGFQFPAMQQHHQQQPLLHNSYGHYRNLSGSTDGGGLPGYHAPLHVPPVELPLTQQISVQELPEAQHRTATPAQPNMDPPTTPYLVSPGIATPPTGSPPMNNATAFGQQSPRQGPRTLRG</sequence>
<accession>A0AAN6WJY0</accession>
<organism evidence="7 8">
    <name type="scientific">Podospora australis</name>
    <dbReference type="NCBI Taxonomy" id="1536484"/>
    <lineage>
        <taxon>Eukaryota</taxon>
        <taxon>Fungi</taxon>
        <taxon>Dikarya</taxon>
        <taxon>Ascomycota</taxon>
        <taxon>Pezizomycotina</taxon>
        <taxon>Sordariomycetes</taxon>
        <taxon>Sordariomycetidae</taxon>
        <taxon>Sordariales</taxon>
        <taxon>Podosporaceae</taxon>
        <taxon>Podospora</taxon>
    </lineage>
</organism>
<dbReference type="Proteomes" id="UP001302126">
    <property type="component" value="Unassembled WGS sequence"/>
</dbReference>
<comment type="caution">
    <text evidence="7">The sequence shown here is derived from an EMBL/GenBank/DDBJ whole genome shotgun (WGS) entry which is preliminary data.</text>
</comment>
<dbReference type="EMBL" id="MU864569">
    <property type="protein sequence ID" value="KAK4183179.1"/>
    <property type="molecule type" value="Genomic_DNA"/>
</dbReference>
<comment type="subcellular location">
    <subcellularLocation>
        <location evidence="1">Membrane</location>
        <topology evidence="1">Single-pass membrane protein</topology>
    </subcellularLocation>
</comment>
<evidence type="ECO:0000313" key="7">
    <source>
        <dbReference type="EMBL" id="KAK4183179.1"/>
    </source>
</evidence>
<reference evidence="7" key="1">
    <citation type="journal article" date="2023" name="Mol. Phylogenet. Evol.">
        <title>Genome-scale phylogeny and comparative genomics of the fungal order Sordariales.</title>
        <authorList>
            <person name="Hensen N."/>
            <person name="Bonometti L."/>
            <person name="Westerberg I."/>
            <person name="Brannstrom I.O."/>
            <person name="Guillou S."/>
            <person name="Cros-Aarteil S."/>
            <person name="Calhoun S."/>
            <person name="Haridas S."/>
            <person name="Kuo A."/>
            <person name="Mondo S."/>
            <person name="Pangilinan J."/>
            <person name="Riley R."/>
            <person name="LaButti K."/>
            <person name="Andreopoulos B."/>
            <person name="Lipzen A."/>
            <person name="Chen C."/>
            <person name="Yan M."/>
            <person name="Daum C."/>
            <person name="Ng V."/>
            <person name="Clum A."/>
            <person name="Steindorff A."/>
            <person name="Ohm R.A."/>
            <person name="Martin F."/>
            <person name="Silar P."/>
            <person name="Natvig D.O."/>
            <person name="Lalanne C."/>
            <person name="Gautier V."/>
            <person name="Ament-Velasquez S.L."/>
            <person name="Kruys A."/>
            <person name="Hutchinson M.I."/>
            <person name="Powell A.J."/>
            <person name="Barry K."/>
            <person name="Miller A.N."/>
            <person name="Grigoriev I.V."/>
            <person name="Debuchy R."/>
            <person name="Gladieux P."/>
            <person name="Hiltunen Thoren M."/>
            <person name="Johannesson H."/>
        </authorList>
    </citation>
    <scope>NUCLEOTIDE SEQUENCE</scope>
    <source>
        <strain evidence="7">PSN309</strain>
    </source>
</reference>
<feature type="compositionally biased region" description="Low complexity" evidence="5">
    <location>
        <begin position="126"/>
        <end position="172"/>
    </location>
</feature>
<reference evidence="7" key="2">
    <citation type="submission" date="2023-05" db="EMBL/GenBank/DDBJ databases">
        <authorList>
            <consortium name="Lawrence Berkeley National Laboratory"/>
            <person name="Steindorff A."/>
            <person name="Hensen N."/>
            <person name="Bonometti L."/>
            <person name="Westerberg I."/>
            <person name="Brannstrom I.O."/>
            <person name="Guillou S."/>
            <person name="Cros-Aarteil S."/>
            <person name="Calhoun S."/>
            <person name="Haridas S."/>
            <person name="Kuo A."/>
            <person name="Mondo S."/>
            <person name="Pangilinan J."/>
            <person name="Riley R."/>
            <person name="Labutti K."/>
            <person name="Andreopoulos B."/>
            <person name="Lipzen A."/>
            <person name="Chen C."/>
            <person name="Yanf M."/>
            <person name="Daum C."/>
            <person name="Ng V."/>
            <person name="Clum A."/>
            <person name="Ohm R."/>
            <person name="Martin F."/>
            <person name="Silar P."/>
            <person name="Natvig D."/>
            <person name="Lalanne C."/>
            <person name="Gautier V."/>
            <person name="Ament-Velasquez S.L."/>
            <person name="Kruys A."/>
            <person name="Hutchinson M.I."/>
            <person name="Powell A.J."/>
            <person name="Barry K."/>
            <person name="Miller A.N."/>
            <person name="Grigoriev I.V."/>
            <person name="Debuchy R."/>
            <person name="Gladieux P."/>
            <person name="Thoren M.H."/>
            <person name="Johannesson H."/>
        </authorList>
    </citation>
    <scope>NUCLEOTIDE SEQUENCE</scope>
    <source>
        <strain evidence="7">PSN309</strain>
    </source>
</reference>
<keyword evidence="4 6" id="KW-0472">Membrane</keyword>
<dbReference type="PANTHER" id="PTHR15549">
    <property type="entry name" value="PAIRED IMMUNOGLOBULIN-LIKE TYPE 2 RECEPTOR"/>
    <property type="match status" value="1"/>
</dbReference>
<evidence type="ECO:0000256" key="3">
    <source>
        <dbReference type="ARBA" id="ARBA00022989"/>
    </source>
</evidence>
<proteinExistence type="predicted"/>
<feature type="region of interest" description="Disordered" evidence="5">
    <location>
        <begin position="210"/>
        <end position="229"/>
    </location>
</feature>
<evidence type="ECO:0000256" key="1">
    <source>
        <dbReference type="ARBA" id="ARBA00004167"/>
    </source>
</evidence>
<dbReference type="GO" id="GO:0071944">
    <property type="term" value="C:cell periphery"/>
    <property type="evidence" value="ECO:0007669"/>
    <property type="project" value="UniProtKB-ARBA"/>
</dbReference>
<evidence type="ECO:0000313" key="8">
    <source>
        <dbReference type="Proteomes" id="UP001302126"/>
    </source>
</evidence>
<evidence type="ECO:0000256" key="4">
    <source>
        <dbReference type="ARBA" id="ARBA00023136"/>
    </source>
</evidence>
<name>A0AAN6WJY0_9PEZI</name>
<keyword evidence="3 6" id="KW-1133">Transmembrane helix</keyword>
<keyword evidence="8" id="KW-1185">Reference proteome</keyword>
<feature type="compositionally biased region" description="Polar residues" evidence="5">
    <location>
        <begin position="380"/>
        <end position="394"/>
    </location>
</feature>
<evidence type="ECO:0000256" key="2">
    <source>
        <dbReference type="ARBA" id="ARBA00022692"/>
    </source>
</evidence>
<gene>
    <name evidence="7" type="ORF">QBC35DRAFT_124549</name>
</gene>
<evidence type="ECO:0000256" key="5">
    <source>
        <dbReference type="SAM" id="MobiDB-lite"/>
    </source>
</evidence>
<dbReference type="AlphaFoldDB" id="A0AAN6WJY0"/>
<feature type="transmembrane region" description="Helical" evidence="6">
    <location>
        <begin position="176"/>
        <end position="201"/>
    </location>
</feature>
<protein>
    <submittedName>
        <fullName evidence="7">Uncharacterized protein</fullName>
    </submittedName>
</protein>
<keyword evidence="2 6" id="KW-0812">Transmembrane</keyword>
<dbReference type="PANTHER" id="PTHR15549:SF26">
    <property type="entry name" value="AXIAL BUDDING PATTERN PROTEIN 2-RELATED"/>
    <property type="match status" value="1"/>
</dbReference>
<dbReference type="InterPro" id="IPR051694">
    <property type="entry name" value="Immunoregulatory_rcpt-like"/>
</dbReference>